<evidence type="ECO:0000256" key="7">
    <source>
        <dbReference type="PROSITE-ProRule" id="PRU00703"/>
    </source>
</evidence>
<keyword evidence="6 8" id="KW-0472">Membrane</keyword>
<dbReference type="PROSITE" id="PS51371">
    <property type="entry name" value="CBS"/>
    <property type="match status" value="1"/>
</dbReference>
<dbReference type="Pfam" id="PF01595">
    <property type="entry name" value="CNNM"/>
    <property type="match status" value="1"/>
</dbReference>
<protein>
    <submittedName>
        <fullName evidence="12">Hemolysin family protein</fullName>
    </submittedName>
</protein>
<evidence type="ECO:0000256" key="8">
    <source>
        <dbReference type="PROSITE-ProRule" id="PRU01193"/>
    </source>
</evidence>
<dbReference type="PROSITE" id="PS51846">
    <property type="entry name" value="CNNM"/>
    <property type="match status" value="1"/>
</dbReference>
<dbReference type="InterPro" id="IPR000644">
    <property type="entry name" value="CBS_dom"/>
</dbReference>
<evidence type="ECO:0000256" key="1">
    <source>
        <dbReference type="ARBA" id="ARBA00004651"/>
    </source>
</evidence>
<keyword evidence="4" id="KW-0677">Repeat</keyword>
<dbReference type="PANTHER" id="PTHR43099">
    <property type="entry name" value="UPF0053 PROTEIN YRKA"/>
    <property type="match status" value="1"/>
</dbReference>
<keyword evidence="2" id="KW-1003">Cell membrane</keyword>
<keyword evidence="7" id="KW-0129">CBS domain</keyword>
<accession>A0ABY3VWR0</accession>
<dbReference type="InterPro" id="IPR044751">
    <property type="entry name" value="Ion_transp-like_CBS"/>
</dbReference>
<feature type="domain" description="CBS" evidence="10">
    <location>
        <begin position="289"/>
        <end position="349"/>
    </location>
</feature>
<evidence type="ECO:0000256" key="9">
    <source>
        <dbReference type="SAM" id="Phobius"/>
    </source>
</evidence>
<evidence type="ECO:0000256" key="2">
    <source>
        <dbReference type="ARBA" id="ARBA00022475"/>
    </source>
</evidence>
<dbReference type="SUPFAM" id="SSF54631">
    <property type="entry name" value="CBS-domain pair"/>
    <property type="match status" value="1"/>
</dbReference>
<evidence type="ECO:0000259" key="11">
    <source>
        <dbReference type="PROSITE" id="PS51846"/>
    </source>
</evidence>
<keyword evidence="13" id="KW-1185">Reference proteome</keyword>
<name>A0ABY3VWR0_9MYCO</name>
<organism evidence="12 13">
    <name type="scientific">Mycobacterium paraterrae</name>
    <dbReference type="NCBI Taxonomy" id="577492"/>
    <lineage>
        <taxon>Bacteria</taxon>
        <taxon>Bacillati</taxon>
        <taxon>Actinomycetota</taxon>
        <taxon>Actinomycetes</taxon>
        <taxon>Mycobacteriales</taxon>
        <taxon>Mycobacteriaceae</taxon>
        <taxon>Mycobacterium</taxon>
    </lineage>
</organism>
<dbReference type="RefSeq" id="WP_240263649.1">
    <property type="nucleotide sequence ID" value="NZ_CP092488.2"/>
</dbReference>
<evidence type="ECO:0000256" key="6">
    <source>
        <dbReference type="ARBA" id="ARBA00023136"/>
    </source>
</evidence>
<sequence length="351" mass="37315">MGDLFELLATFLLIGANAFFVAAEFSLISARRDRLEGLAEQGRSGAVTVIRAGEQLPLMFAGAQLGVTVSSILLGRIGEPAVADLLRRPFDLVGASPALLDTASFVVALGIVVTLHLLLGEIVPKNIALAGPERAAMLLIPVYLVYARAVRPLVNFYSRCNSFILRALRVRPRDELDVTVSTVELSEMIAESVSEGLLDREEHTRLTRALQIRNRTVADVAVPVAGIQAVPVAAEGSGPTVAVIEQALATTGYSRFPVVGVDGSFVGYLHIKDMLSLAGDPQAVIDLARVRPLPRISGSLSVPEALSRMRRTNSHLALVTAQDGGTVVAMVALEDLVRDLVGVVRDGTSRA</sequence>
<evidence type="ECO:0000256" key="3">
    <source>
        <dbReference type="ARBA" id="ARBA00022692"/>
    </source>
</evidence>
<dbReference type="InterPro" id="IPR046342">
    <property type="entry name" value="CBS_dom_sf"/>
</dbReference>
<evidence type="ECO:0000259" key="10">
    <source>
        <dbReference type="PROSITE" id="PS51371"/>
    </source>
</evidence>
<feature type="transmembrane region" description="Helical" evidence="9">
    <location>
        <begin position="6"/>
        <end position="28"/>
    </location>
</feature>
<evidence type="ECO:0000256" key="5">
    <source>
        <dbReference type="ARBA" id="ARBA00022989"/>
    </source>
</evidence>
<feature type="transmembrane region" description="Helical" evidence="9">
    <location>
        <begin position="98"/>
        <end position="123"/>
    </location>
</feature>
<gene>
    <name evidence="12" type="ORF">MKK62_12270</name>
</gene>
<dbReference type="Gene3D" id="3.10.580.10">
    <property type="entry name" value="CBS-domain"/>
    <property type="match status" value="1"/>
</dbReference>
<comment type="subcellular location">
    <subcellularLocation>
        <location evidence="1">Cell membrane</location>
        <topology evidence="1">Multi-pass membrane protein</topology>
    </subcellularLocation>
</comment>
<keyword evidence="5 8" id="KW-1133">Transmembrane helix</keyword>
<evidence type="ECO:0000313" key="13">
    <source>
        <dbReference type="Proteomes" id="UP001055336"/>
    </source>
</evidence>
<keyword evidence="3 8" id="KW-0812">Transmembrane</keyword>
<dbReference type="InterPro" id="IPR002550">
    <property type="entry name" value="CNNM"/>
</dbReference>
<feature type="transmembrane region" description="Helical" evidence="9">
    <location>
        <begin position="58"/>
        <end position="78"/>
    </location>
</feature>
<evidence type="ECO:0000256" key="4">
    <source>
        <dbReference type="ARBA" id="ARBA00022737"/>
    </source>
</evidence>
<dbReference type="CDD" id="cd04590">
    <property type="entry name" value="CBS_pair_CorC_HlyC_assoc"/>
    <property type="match status" value="1"/>
</dbReference>
<dbReference type="PANTHER" id="PTHR43099:SF5">
    <property type="entry name" value="HLYC_CORC FAMILY TRANSPORTER"/>
    <property type="match status" value="1"/>
</dbReference>
<dbReference type="InterPro" id="IPR051676">
    <property type="entry name" value="UPF0053_domain"/>
</dbReference>
<dbReference type="EMBL" id="CP092488">
    <property type="protein sequence ID" value="UMB71922.1"/>
    <property type="molecule type" value="Genomic_DNA"/>
</dbReference>
<proteinExistence type="predicted"/>
<feature type="domain" description="CNNM transmembrane" evidence="11">
    <location>
        <begin position="1"/>
        <end position="202"/>
    </location>
</feature>
<dbReference type="Proteomes" id="UP001055336">
    <property type="component" value="Chromosome"/>
</dbReference>
<dbReference type="Pfam" id="PF00571">
    <property type="entry name" value="CBS"/>
    <property type="match status" value="2"/>
</dbReference>
<reference evidence="12" key="1">
    <citation type="submission" date="2022-08" db="EMBL/GenBank/DDBJ databases">
        <title>Whole genome sequencing of non-tuberculosis mycobacteria type-strains.</title>
        <authorList>
            <person name="Igarashi Y."/>
            <person name="Osugi A."/>
            <person name="Mitarai S."/>
        </authorList>
    </citation>
    <scope>NUCLEOTIDE SEQUENCE</scope>
    <source>
        <strain evidence="12">DSM 45127</strain>
    </source>
</reference>
<dbReference type="SMART" id="SM00116">
    <property type="entry name" value="CBS"/>
    <property type="match status" value="2"/>
</dbReference>
<evidence type="ECO:0000313" key="12">
    <source>
        <dbReference type="EMBL" id="UMB71922.1"/>
    </source>
</evidence>